<protein>
    <submittedName>
        <fullName evidence="1">Uncharacterized protein</fullName>
    </submittedName>
</protein>
<gene>
    <name evidence="1" type="ORF">EVAR_70761_1</name>
</gene>
<reference evidence="1 2" key="1">
    <citation type="journal article" date="2019" name="Commun. Biol.">
        <title>The bagworm genome reveals a unique fibroin gene that provides high tensile strength.</title>
        <authorList>
            <person name="Kono N."/>
            <person name="Nakamura H."/>
            <person name="Ohtoshi R."/>
            <person name="Tomita M."/>
            <person name="Numata K."/>
            <person name="Arakawa K."/>
        </authorList>
    </citation>
    <scope>NUCLEOTIDE SEQUENCE [LARGE SCALE GENOMIC DNA]</scope>
</reference>
<keyword evidence="2" id="KW-1185">Reference proteome</keyword>
<evidence type="ECO:0000313" key="1">
    <source>
        <dbReference type="EMBL" id="GBP00619.1"/>
    </source>
</evidence>
<evidence type="ECO:0000313" key="2">
    <source>
        <dbReference type="Proteomes" id="UP000299102"/>
    </source>
</evidence>
<name>A0A4C1SEN2_EUMVA</name>
<organism evidence="1 2">
    <name type="scientific">Eumeta variegata</name>
    <name type="common">Bagworm moth</name>
    <name type="synonym">Eumeta japonica</name>
    <dbReference type="NCBI Taxonomy" id="151549"/>
    <lineage>
        <taxon>Eukaryota</taxon>
        <taxon>Metazoa</taxon>
        <taxon>Ecdysozoa</taxon>
        <taxon>Arthropoda</taxon>
        <taxon>Hexapoda</taxon>
        <taxon>Insecta</taxon>
        <taxon>Pterygota</taxon>
        <taxon>Neoptera</taxon>
        <taxon>Endopterygota</taxon>
        <taxon>Lepidoptera</taxon>
        <taxon>Glossata</taxon>
        <taxon>Ditrysia</taxon>
        <taxon>Tineoidea</taxon>
        <taxon>Psychidae</taxon>
        <taxon>Oiketicinae</taxon>
        <taxon>Eumeta</taxon>
    </lineage>
</organism>
<proteinExistence type="predicted"/>
<accession>A0A4C1SEN2</accession>
<dbReference type="EMBL" id="BGZK01003378">
    <property type="protein sequence ID" value="GBP00619.1"/>
    <property type="molecule type" value="Genomic_DNA"/>
</dbReference>
<comment type="caution">
    <text evidence="1">The sequence shown here is derived from an EMBL/GenBank/DDBJ whole genome shotgun (WGS) entry which is preliminary data.</text>
</comment>
<dbReference type="Proteomes" id="UP000299102">
    <property type="component" value="Unassembled WGS sequence"/>
</dbReference>
<dbReference type="AlphaFoldDB" id="A0A4C1SEN2"/>
<sequence length="105" mass="11182">MPNVGPDEFDLPLAPTGVRERRRAGVVAGGALTQSVCKASPGLGSHFRGRARRPLTAAPVDACRSAVSRRCSLLSDVPKCNSVSGMWLHVRNATRTVCQNCFYAA</sequence>